<feature type="domain" description="Helicase ATP-binding" evidence="8">
    <location>
        <begin position="727"/>
        <end position="910"/>
    </location>
</feature>
<dbReference type="PANTHER" id="PTHR13710">
    <property type="entry name" value="DNA HELICASE RECQ FAMILY MEMBER"/>
    <property type="match status" value="1"/>
</dbReference>
<dbReference type="Pfam" id="PF00271">
    <property type="entry name" value="Helicase_C"/>
    <property type="match status" value="1"/>
</dbReference>
<evidence type="ECO:0000256" key="4">
    <source>
        <dbReference type="ARBA" id="ARBA00023125"/>
    </source>
</evidence>
<keyword evidence="10" id="KW-0378">Hydrolase</keyword>
<evidence type="ECO:0000313" key="11">
    <source>
        <dbReference type="Proteomes" id="UP000654720"/>
    </source>
</evidence>
<dbReference type="GO" id="GO:0004386">
    <property type="term" value="F:helicase activity"/>
    <property type="evidence" value="ECO:0007669"/>
    <property type="project" value="UniProtKB-KW"/>
</dbReference>
<comment type="similarity">
    <text evidence="1">Belongs to the helicase family. RecQ subfamily.</text>
</comment>
<evidence type="ECO:0000256" key="1">
    <source>
        <dbReference type="ARBA" id="ARBA00005446"/>
    </source>
</evidence>
<dbReference type="SMART" id="SM00490">
    <property type="entry name" value="HELICc"/>
    <property type="match status" value="1"/>
</dbReference>
<keyword evidence="3" id="KW-0067">ATP-binding</keyword>
<dbReference type="InterPro" id="IPR027417">
    <property type="entry name" value="P-loop_NTPase"/>
</dbReference>
<feature type="domain" description="Helicase C-terminal" evidence="9">
    <location>
        <begin position="1018"/>
        <end position="1180"/>
    </location>
</feature>
<dbReference type="SMART" id="SM00487">
    <property type="entry name" value="DEXDc"/>
    <property type="match status" value="1"/>
</dbReference>
<dbReference type="PANTHER" id="PTHR13710:SF105">
    <property type="entry name" value="ATP-DEPENDENT DNA HELICASE Q1"/>
    <property type="match status" value="1"/>
</dbReference>
<sequence>MASITEYNNQIKALQHPTFQKIRNIACDSISDLDTYERDSIYYSLNRGVNLLNTHEQLCQYLYSFGKMHEAKIHAALSHLQPEKYHGKTLQVIDWGCGQGLASMCFLDYLRENSIDADIERILLIEPSQIALDRAKLHLSAYIETAKVVDLNKYVNEITAENIVSDVDVTIHFFSNILDVDSVNVKQLAQTLADAICAEHYFVCVGPLNANNQRIDAFYNWFQNPELIWTANHNKENYSYTARYKIFKIERYETGEILVSYNPPKQFHAAYRLDCVNELFSSDNDKTEKVKALYKSLAVFEVSTPFDIGASIYEDVNPIYAVLSNIIVRGLPTKASRFVEEAFVNYGNTLQPDNLGGIRYSIKNLNSEDIFLALHALDNRISLNRGTYNCEILDSDLEAHYICDVAPKMFQQLFCPQRGLSSITNNTANQSQRVDFSCQFPYDNNIKGIVIELDGERYHNSFHKDDDDYRTNTLLRSSWNCIRIREYEISNTDFDCFDSDYIRYVKRAYNKPFDESWKKNLQLTLSPIGIARIQKVLVEALLIGKLDIQSPKWNILVLERDVPCAALAIADLKQMFNHLTVLSQDYDHLSFPKVNLTIISTPEFVSSSLHQADGVSINVFEKSNDAIRNHLYDLVIDIAVMSRAGVENISFSEYKAKNDCYFHIRSSHFQRSDRQIYTSDVIDYKPLVIKEPNGEYTDISDTKLHLEYFMQTLFRKETFRPGQLPILSRALQNKCVIGLLPTGGGKSLTYQIAAMLQPGITVIVDPLRSLMKDQYDGLMKAGIDTCTYINATIDGSEKEKRGKAMEDSLLQFVFLSPERLCIYSFREKLKNMHELGVYFSYGVIDEVHCVSEWGHDFRFTYLHLGRNLYNYVLPKQTEERKHITLFGLTATASFDVLADVERELSGNGQFPLDSDTIVRDENTNRLELQYKIEKVPVEYSVDQYYDPNHYLDDYPRALSIKDKWAAYEAKQKFLTHYVNEIPQYIRELQNDNNKKVITEQYFVRQNKKRTNVPELEVSMPDNFTEKKEEYSESGIIFCPHKNATGISVKLNASELNKSMDVGTFMGSSGEDFDESENIDNESFRNLELFRENKLPIMVATKAFGMGIDKPNVRFTVNMNYSSSLESFVQEAGRAGRDRHMALSVILLSDYKLVRISPKCPISQFPMGIIKGRWFKEKDLYYILQQHNLYIDEEFVDVFSPDRDMVKLKCTVCNTRFGFGLCNQTCNRCNKGPCEVQCTFYNQCHLKNVPREAKGFQYIEDLNEILTQRNITIPKENLEYMNADYETVMYFFNNNFKGSLIEKRTMHELLSKSTVPLFIGNNVELREPTEEVTNFLKRLLDADYGTELVAFISTRTIVRNNDQLAYIIKSNDRETIIEYIQTRELETVATKGLEIYRDSADVDKAIYRMCCIGLIDDFTKDYNKNRCRIVAVRKQDGDYYKGLQTFLERYYSKEKAAEEIAKVPNYKGENEIHKCLGYLTEFIYDKIAVKRKRAIDDIRTFCMIGADDKIDWLTKNEILKNHIYYYFNSKYARKDFIYDNLNETDKSFSLTKDTKEGTVYSIDTVYKYMRVIDDNIISLDSSSQIDNAKHLQGAVRLIRRSLISPNPTIDLLNVFCLLFLGVGDNEILKKELKDSYISAYLALYKDYPNKTVFYKIIEEYKKQLNVNNRHVALKKDLQDIDSWEIEAELVIHSEWLHNFKNKYAKNI</sequence>
<dbReference type="Pfam" id="PF00270">
    <property type="entry name" value="DEAD"/>
    <property type="match status" value="1"/>
</dbReference>
<accession>A0ABX7H0H0</accession>
<dbReference type="PROSITE" id="PS51194">
    <property type="entry name" value="HELICASE_CTER"/>
    <property type="match status" value="1"/>
</dbReference>
<organism evidence="10 11">
    <name type="scientific">Butyricimonas virosa</name>
    <dbReference type="NCBI Taxonomy" id="544645"/>
    <lineage>
        <taxon>Bacteria</taxon>
        <taxon>Pseudomonadati</taxon>
        <taxon>Bacteroidota</taxon>
        <taxon>Bacteroidia</taxon>
        <taxon>Bacteroidales</taxon>
        <taxon>Odoribacteraceae</taxon>
        <taxon>Butyricimonas</taxon>
    </lineage>
</organism>
<dbReference type="GeneID" id="93098934"/>
<keyword evidence="10" id="KW-0347">Helicase</keyword>
<evidence type="ECO:0000259" key="8">
    <source>
        <dbReference type="PROSITE" id="PS51192"/>
    </source>
</evidence>
<dbReference type="EC" id="5.6.2.4" evidence="7"/>
<keyword evidence="2" id="KW-0547">Nucleotide-binding</keyword>
<name>A0ABX7H0H0_9BACT</name>
<dbReference type="Gene3D" id="3.40.50.300">
    <property type="entry name" value="P-loop containing nucleotide triphosphate hydrolases"/>
    <property type="match status" value="2"/>
</dbReference>
<dbReference type="InterPro" id="IPR011545">
    <property type="entry name" value="DEAD/DEAH_box_helicase_dom"/>
</dbReference>
<protein>
    <recommendedName>
        <fullName evidence="7">DNA 3'-5' helicase</fullName>
        <ecNumber evidence="7">5.6.2.4</ecNumber>
    </recommendedName>
</protein>
<dbReference type="RefSeq" id="WP_051465689.1">
    <property type="nucleotide sequence ID" value="NZ_CP069450.1"/>
</dbReference>
<gene>
    <name evidence="10" type="ORF">I6J59_10965</name>
</gene>
<dbReference type="InterPro" id="IPR001650">
    <property type="entry name" value="Helicase_C-like"/>
</dbReference>
<proteinExistence type="inferred from homology"/>
<dbReference type="EMBL" id="CP069450">
    <property type="protein sequence ID" value="QRO48485.1"/>
    <property type="molecule type" value="Genomic_DNA"/>
</dbReference>
<dbReference type="Proteomes" id="UP000654720">
    <property type="component" value="Chromosome"/>
</dbReference>
<evidence type="ECO:0000256" key="2">
    <source>
        <dbReference type="ARBA" id="ARBA00022741"/>
    </source>
</evidence>
<comment type="catalytic activity">
    <reaction evidence="6">
        <text>Couples ATP hydrolysis with the unwinding of duplex DNA by translocating in the 3'-5' direction.</text>
        <dbReference type="EC" id="5.6.2.4"/>
    </reaction>
</comment>
<evidence type="ECO:0000256" key="3">
    <source>
        <dbReference type="ARBA" id="ARBA00022840"/>
    </source>
</evidence>
<dbReference type="InterPro" id="IPR014001">
    <property type="entry name" value="Helicase_ATP-bd"/>
</dbReference>
<evidence type="ECO:0000256" key="5">
    <source>
        <dbReference type="ARBA" id="ARBA00023235"/>
    </source>
</evidence>
<keyword evidence="5" id="KW-0413">Isomerase</keyword>
<dbReference type="CDD" id="cd17920">
    <property type="entry name" value="DEXHc_RecQ"/>
    <property type="match status" value="1"/>
</dbReference>
<dbReference type="SUPFAM" id="SSF52540">
    <property type="entry name" value="P-loop containing nucleoside triphosphate hydrolases"/>
    <property type="match status" value="1"/>
</dbReference>
<evidence type="ECO:0000256" key="6">
    <source>
        <dbReference type="ARBA" id="ARBA00034617"/>
    </source>
</evidence>
<keyword evidence="11" id="KW-1185">Reference proteome</keyword>
<dbReference type="PROSITE" id="PS51192">
    <property type="entry name" value="HELICASE_ATP_BIND_1"/>
    <property type="match status" value="1"/>
</dbReference>
<evidence type="ECO:0000313" key="10">
    <source>
        <dbReference type="EMBL" id="QRO48485.1"/>
    </source>
</evidence>
<evidence type="ECO:0000256" key="7">
    <source>
        <dbReference type="ARBA" id="ARBA00034808"/>
    </source>
</evidence>
<evidence type="ECO:0000259" key="9">
    <source>
        <dbReference type="PROSITE" id="PS51194"/>
    </source>
</evidence>
<reference evidence="10 11" key="1">
    <citation type="submission" date="2021-02" db="EMBL/GenBank/DDBJ databases">
        <title>FDA dAtabase for Regulatory Grade micrObial Sequences (FDA-ARGOS): Supporting development and validation of Infectious Disease Dx tests.</title>
        <authorList>
            <person name="Carlson P."/>
            <person name="Fischbach M."/>
            <person name="Hastie J."/>
            <person name="Bilen M."/>
            <person name="Cheng A."/>
            <person name="Tallon L."/>
            <person name="Sadzewicz L."/>
            <person name="Zhao X."/>
            <person name="Boylan J."/>
            <person name="Ott S."/>
            <person name="Bowen H."/>
            <person name="Vavikolanu K."/>
            <person name="Mehta A."/>
            <person name="Aluvathingal J."/>
            <person name="Nadendla S."/>
            <person name="Yan Y."/>
            <person name="Sichtig H."/>
        </authorList>
    </citation>
    <scope>NUCLEOTIDE SEQUENCE [LARGE SCALE GENOMIC DNA]</scope>
    <source>
        <strain evidence="10 11">FDAARGOS_1229</strain>
    </source>
</reference>
<keyword evidence="4" id="KW-0238">DNA-binding</keyword>